<organism evidence="1 2">
    <name type="scientific">Allacma fusca</name>
    <dbReference type="NCBI Taxonomy" id="39272"/>
    <lineage>
        <taxon>Eukaryota</taxon>
        <taxon>Metazoa</taxon>
        <taxon>Ecdysozoa</taxon>
        <taxon>Arthropoda</taxon>
        <taxon>Hexapoda</taxon>
        <taxon>Collembola</taxon>
        <taxon>Symphypleona</taxon>
        <taxon>Sminthuridae</taxon>
        <taxon>Allacma</taxon>
    </lineage>
</organism>
<evidence type="ECO:0000313" key="1">
    <source>
        <dbReference type="EMBL" id="CAG7731623.1"/>
    </source>
</evidence>
<keyword evidence="2" id="KW-1185">Reference proteome</keyword>
<dbReference type="Proteomes" id="UP000708208">
    <property type="component" value="Unassembled WGS sequence"/>
</dbReference>
<protein>
    <submittedName>
        <fullName evidence="1">Uncharacterized protein</fullName>
    </submittedName>
</protein>
<comment type="caution">
    <text evidence="1">The sequence shown here is derived from an EMBL/GenBank/DDBJ whole genome shotgun (WGS) entry which is preliminary data.</text>
</comment>
<gene>
    <name evidence="1" type="ORF">AFUS01_LOCUS20199</name>
</gene>
<evidence type="ECO:0000313" key="2">
    <source>
        <dbReference type="Proteomes" id="UP000708208"/>
    </source>
</evidence>
<name>A0A8J2K8K9_9HEXA</name>
<dbReference type="OrthoDB" id="6499955at2759"/>
<feature type="non-terminal residue" evidence="1">
    <location>
        <position position="176"/>
    </location>
</feature>
<proteinExistence type="predicted"/>
<reference evidence="1" key="1">
    <citation type="submission" date="2021-06" db="EMBL/GenBank/DDBJ databases">
        <authorList>
            <person name="Hodson N. C."/>
            <person name="Mongue J. A."/>
            <person name="Jaron S. K."/>
        </authorList>
    </citation>
    <scope>NUCLEOTIDE SEQUENCE</scope>
</reference>
<dbReference type="AlphaFoldDB" id="A0A8J2K8K9"/>
<sequence>RKQDIETRQLRYEPQGDEYDLSQSSVCMTNLWHDYPDRSRSYKKRARRIQKLTEAEITRLFNDKVNSLRNITQGRITCQRFDLWRARRLPDGYSKMQELRNINVVTPFTETQGNFIITLLEREFVTHVTNSLQVGEFLNYVLLPEALIRIYAEVNGRSYEQAEHEMRNGATGIELE</sequence>
<dbReference type="EMBL" id="CAJVCH010216344">
    <property type="protein sequence ID" value="CAG7731623.1"/>
    <property type="molecule type" value="Genomic_DNA"/>
</dbReference>
<accession>A0A8J2K8K9</accession>